<evidence type="ECO:0000313" key="1">
    <source>
        <dbReference type="EMBL" id="QCI66932.1"/>
    </source>
</evidence>
<accession>A0A4D7BGE9</accession>
<sequence length="85" mass="9231">MAHQIHKSSVIVATLAVAATLMSMRHVEAQPATSSRRADATVQRQCHEAVQRRLPGSDTSMTLEYNKNALYFSCMQNGGTIPGSN</sequence>
<evidence type="ECO:0000313" key="2">
    <source>
        <dbReference type="Proteomes" id="UP000298781"/>
    </source>
</evidence>
<organism evidence="1 2">
    <name type="scientific">Phreatobacter stygius</name>
    <dbReference type="NCBI Taxonomy" id="1940610"/>
    <lineage>
        <taxon>Bacteria</taxon>
        <taxon>Pseudomonadati</taxon>
        <taxon>Pseudomonadota</taxon>
        <taxon>Alphaproteobacteria</taxon>
        <taxon>Hyphomicrobiales</taxon>
        <taxon>Phreatobacteraceae</taxon>
        <taxon>Phreatobacter</taxon>
    </lineage>
</organism>
<dbReference type="OrthoDB" id="9868601at2"/>
<proteinExistence type="predicted"/>
<reference evidence="1 2" key="1">
    <citation type="submission" date="2019-04" db="EMBL/GenBank/DDBJ databases">
        <title>Phreatobacter aquaticus sp. nov.</title>
        <authorList>
            <person name="Choi A."/>
        </authorList>
    </citation>
    <scope>NUCLEOTIDE SEQUENCE [LARGE SCALE GENOMIC DNA]</scope>
    <source>
        <strain evidence="1 2">KCTC 52518</strain>
    </source>
</reference>
<dbReference type="RefSeq" id="WP_136962370.1">
    <property type="nucleotide sequence ID" value="NZ_CP039690.1"/>
</dbReference>
<gene>
    <name evidence="1" type="ORF">E8M01_23425</name>
</gene>
<dbReference type="AlphaFoldDB" id="A0A4D7BGE9"/>
<name>A0A4D7BGE9_9HYPH</name>
<keyword evidence="2" id="KW-1185">Reference proteome</keyword>
<protein>
    <submittedName>
        <fullName evidence="1">Uncharacterized protein</fullName>
    </submittedName>
</protein>
<dbReference type="KEGG" id="pstg:E8M01_23425"/>
<dbReference type="EMBL" id="CP039690">
    <property type="protein sequence ID" value="QCI66932.1"/>
    <property type="molecule type" value="Genomic_DNA"/>
</dbReference>
<dbReference type="Proteomes" id="UP000298781">
    <property type="component" value="Chromosome"/>
</dbReference>